<evidence type="ECO:0000256" key="1">
    <source>
        <dbReference type="SAM" id="MobiDB-lite"/>
    </source>
</evidence>
<evidence type="ECO:0000313" key="3">
    <source>
        <dbReference type="Proteomes" id="UP000248349"/>
    </source>
</evidence>
<dbReference type="RefSeq" id="XP_025432775.1">
    <property type="nucleotide sequence ID" value="XM_025571245.1"/>
</dbReference>
<dbReference type="GeneID" id="37072473"/>
<name>A0A318ZR03_9EURO</name>
<proteinExistence type="predicted"/>
<dbReference type="Proteomes" id="UP000248349">
    <property type="component" value="Unassembled WGS sequence"/>
</dbReference>
<dbReference type="EMBL" id="KZ821226">
    <property type="protein sequence ID" value="PYH46793.1"/>
    <property type="molecule type" value="Genomic_DNA"/>
</dbReference>
<protein>
    <submittedName>
        <fullName evidence="2">Uncharacterized protein</fullName>
    </submittedName>
</protein>
<organism evidence="2 3">
    <name type="scientific">Aspergillus saccharolyticus JOP 1030-1</name>
    <dbReference type="NCBI Taxonomy" id="1450539"/>
    <lineage>
        <taxon>Eukaryota</taxon>
        <taxon>Fungi</taxon>
        <taxon>Dikarya</taxon>
        <taxon>Ascomycota</taxon>
        <taxon>Pezizomycotina</taxon>
        <taxon>Eurotiomycetes</taxon>
        <taxon>Eurotiomycetidae</taxon>
        <taxon>Eurotiales</taxon>
        <taxon>Aspergillaceae</taxon>
        <taxon>Aspergillus</taxon>
        <taxon>Aspergillus subgen. Circumdati</taxon>
    </lineage>
</organism>
<gene>
    <name evidence="2" type="ORF">BP01DRAFT_236965</name>
</gene>
<feature type="region of interest" description="Disordered" evidence="1">
    <location>
        <begin position="42"/>
        <end position="102"/>
    </location>
</feature>
<dbReference type="AlphaFoldDB" id="A0A318ZR03"/>
<reference evidence="2 3" key="1">
    <citation type="submission" date="2016-12" db="EMBL/GenBank/DDBJ databases">
        <title>The genomes of Aspergillus section Nigri reveals drivers in fungal speciation.</title>
        <authorList>
            <consortium name="DOE Joint Genome Institute"/>
            <person name="Vesth T.C."/>
            <person name="Nybo J."/>
            <person name="Theobald S."/>
            <person name="Brandl J."/>
            <person name="Frisvad J.C."/>
            <person name="Nielsen K.F."/>
            <person name="Lyhne E.K."/>
            <person name="Kogle M.E."/>
            <person name="Kuo A."/>
            <person name="Riley R."/>
            <person name="Clum A."/>
            <person name="Nolan M."/>
            <person name="Lipzen A."/>
            <person name="Salamov A."/>
            <person name="Henrissat B."/>
            <person name="Wiebenga A."/>
            <person name="De Vries R.P."/>
            <person name="Grigoriev I.V."/>
            <person name="Mortensen U.H."/>
            <person name="Andersen M.R."/>
            <person name="Baker S.E."/>
        </authorList>
    </citation>
    <scope>NUCLEOTIDE SEQUENCE [LARGE SCALE GENOMIC DNA]</scope>
    <source>
        <strain evidence="2 3">JOP 1030-1</strain>
    </source>
</reference>
<sequence>MYRYTNERRAPFAFNARQRIVANPLPGGIGLGLGTGDVMDELPNGIPSDWATSHGPNGPGRTDIDRGSSSGSITGARRGEVGGLPSAKPRSSGGGGGGSGLRRAVRIGCRLVLR</sequence>
<evidence type="ECO:0000313" key="2">
    <source>
        <dbReference type="EMBL" id="PYH46793.1"/>
    </source>
</evidence>
<keyword evidence="3" id="KW-1185">Reference proteome</keyword>
<accession>A0A318ZR03</accession>